<dbReference type="InterPro" id="IPR011992">
    <property type="entry name" value="EF-hand-dom_pair"/>
</dbReference>
<dbReference type="SMART" id="SM00054">
    <property type="entry name" value="EFh"/>
    <property type="match status" value="2"/>
</dbReference>
<feature type="domain" description="EF-hand" evidence="2">
    <location>
        <begin position="88"/>
        <end position="123"/>
    </location>
</feature>
<dbReference type="InterPro" id="IPR002048">
    <property type="entry name" value="EF_hand_dom"/>
</dbReference>
<feature type="region of interest" description="Disordered" evidence="1">
    <location>
        <begin position="135"/>
        <end position="156"/>
    </location>
</feature>
<dbReference type="Gene3D" id="1.10.238.10">
    <property type="entry name" value="EF-hand"/>
    <property type="match status" value="1"/>
</dbReference>
<protein>
    <submittedName>
        <fullName evidence="3">Signal transduction protein</fullName>
    </submittedName>
</protein>
<sequence length="156" mass="16899">MALIWTAMSKAKNHPIVARSSSVMKTAMGVLLTSAVLLLPTVRAEETSGDKMGERQGTQLSKGEIKAQQQFKMLDFNQDGKLSRKEVAIIPKLAAAFDETDTNKDGFVTYEEVRAFAVKYRAAREKAKAAEAIATAPVARDGAHKSEADSAEPESK</sequence>
<feature type="compositionally biased region" description="Basic and acidic residues" evidence="1">
    <location>
        <begin position="141"/>
        <end position="156"/>
    </location>
</feature>
<dbReference type="Proteomes" id="UP000029553">
    <property type="component" value="Unassembled WGS sequence"/>
</dbReference>
<dbReference type="Pfam" id="PF13202">
    <property type="entry name" value="EF-hand_5"/>
    <property type="match status" value="2"/>
</dbReference>
<gene>
    <name evidence="3" type="ORF">P353_00845</name>
</gene>
<dbReference type="EMBL" id="AWOR01000001">
    <property type="protein sequence ID" value="KGH31825.1"/>
    <property type="molecule type" value="Genomic_DNA"/>
</dbReference>
<name>A0A096H306_COMTE</name>
<accession>A0A096H306</accession>
<proteinExistence type="predicted"/>
<comment type="caution">
    <text evidence="3">The sequence shown here is derived from an EMBL/GenBank/DDBJ whole genome shotgun (WGS) entry which is preliminary data.</text>
</comment>
<dbReference type="SUPFAM" id="SSF47473">
    <property type="entry name" value="EF-hand"/>
    <property type="match status" value="1"/>
</dbReference>
<dbReference type="PROSITE" id="PS50222">
    <property type="entry name" value="EF_HAND_2"/>
    <property type="match status" value="1"/>
</dbReference>
<evidence type="ECO:0000313" key="4">
    <source>
        <dbReference type="Proteomes" id="UP000029553"/>
    </source>
</evidence>
<dbReference type="PROSITE" id="PS00018">
    <property type="entry name" value="EF_HAND_1"/>
    <property type="match status" value="1"/>
</dbReference>
<dbReference type="RefSeq" id="WP_052084624.1">
    <property type="nucleotide sequence ID" value="NZ_AWOR01000001.1"/>
</dbReference>
<dbReference type="CDD" id="cd00051">
    <property type="entry name" value="EFh"/>
    <property type="match status" value="1"/>
</dbReference>
<evidence type="ECO:0000313" key="3">
    <source>
        <dbReference type="EMBL" id="KGH31825.1"/>
    </source>
</evidence>
<dbReference type="GO" id="GO:0005509">
    <property type="term" value="F:calcium ion binding"/>
    <property type="evidence" value="ECO:0007669"/>
    <property type="project" value="InterPro"/>
</dbReference>
<evidence type="ECO:0000259" key="2">
    <source>
        <dbReference type="PROSITE" id="PS50222"/>
    </source>
</evidence>
<evidence type="ECO:0000256" key="1">
    <source>
        <dbReference type="SAM" id="MobiDB-lite"/>
    </source>
</evidence>
<organism evidence="3 4">
    <name type="scientific">Comamonas testosteroni</name>
    <name type="common">Pseudomonas testosteroni</name>
    <dbReference type="NCBI Taxonomy" id="285"/>
    <lineage>
        <taxon>Bacteria</taxon>
        <taxon>Pseudomonadati</taxon>
        <taxon>Pseudomonadota</taxon>
        <taxon>Betaproteobacteria</taxon>
        <taxon>Burkholderiales</taxon>
        <taxon>Comamonadaceae</taxon>
        <taxon>Comamonas</taxon>
    </lineage>
</organism>
<reference evidence="3 4" key="1">
    <citation type="submission" date="2013-09" db="EMBL/GenBank/DDBJ databases">
        <title>High correlation between genotypes and phenotypes of environmental bacteria Comamonas testosteroni strains.</title>
        <authorList>
            <person name="Liu L."/>
            <person name="Zhu W."/>
            <person name="Xia X."/>
            <person name="Xu B."/>
            <person name="Luo M."/>
            <person name="Wang G."/>
        </authorList>
    </citation>
    <scope>NUCLEOTIDE SEQUENCE [LARGE SCALE GENOMIC DNA]</scope>
    <source>
        <strain evidence="3 4">JL40</strain>
    </source>
</reference>
<dbReference type="AlphaFoldDB" id="A0A096H306"/>
<dbReference type="InterPro" id="IPR018247">
    <property type="entry name" value="EF_Hand_1_Ca_BS"/>
</dbReference>